<evidence type="ECO:0008006" key="4">
    <source>
        <dbReference type="Google" id="ProtNLM"/>
    </source>
</evidence>
<evidence type="ECO:0000256" key="1">
    <source>
        <dbReference type="SAM" id="Phobius"/>
    </source>
</evidence>
<dbReference type="EMBL" id="LCDO01000003">
    <property type="protein sequence ID" value="KKS57063.1"/>
    <property type="molecule type" value="Genomic_DNA"/>
</dbReference>
<feature type="transmembrane region" description="Helical" evidence="1">
    <location>
        <begin position="273"/>
        <end position="294"/>
    </location>
</feature>
<dbReference type="AlphaFoldDB" id="A0A0G1D4V9"/>
<name>A0A0G1D4V9_9BACT</name>
<reference evidence="2 3" key="1">
    <citation type="journal article" date="2015" name="Nature">
        <title>rRNA introns, odd ribosomes, and small enigmatic genomes across a large radiation of phyla.</title>
        <authorList>
            <person name="Brown C.T."/>
            <person name="Hug L.A."/>
            <person name="Thomas B.C."/>
            <person name="Sharon I."/>
            <person name="Castelle C.J."/>
            <person name="Singh A."/>
            <person name="Wilkins M.J."/>
            <person name="Williams K.H."/>
            <person name="Banfield J.F."/>
        </authorList>
    </citation>
    <scope>NUCLEOTIDE SEQUENCE [LARGE SCALE GENOMIC DNA]</scope>
</reference>
<keyword evidence="1" id="KW-1133">Transmembrane helix</keyword>
<accession>A0A0G1D4V9</accession>
<keyword evidence="1" id="KW-0472">Membrane</keyword>
<gene>
    <name evidence="2" type="ORF">UV20_C0003G0003</name>
</gene>
<organism evidence="2 3">
    <name type="scientific">Candidatus Magasanikbacteria bacterium GW2011_GWA2_42_32</name>
    <dbReference type="NCBI Taxonomy" id="1619039"/>
    <lineage>
        <taxon>Bacteria</taxon>
        <taxon>Candidatus Magasanikiibacteriota</taxon>
    </lineage>
</organism>
<protein>
    <recommendedName>
        <fullName evidence="4">DUF916 domain-containing protein</fullName>
    </recommendedName>
</protein>
<comment type="caution">
    <text evidence="2">The sequence shown here is derived from an EMBL/GenBank/DDBJ whole genome shotgun (WGS) entry which is preliminary data.</text>
</comment>
<evidence type="ECO:0000313" key="2">
    <source>
        <dbReference type="EMBL" id="KKS57063.1"/>
    </source>
</evidence>
<proteinExistence type="predicted"/>
<sequence length="303" mass="34470">MEVFLKTFFFSRDFKIGAIYFFVLIFFLFFKIFPVQALTVSPPLFKIEAEKGTAVTKKIKVFNETNQPLTIYSSIENFEPDKNTGLPVFLGNSNFTNLAQWISVEPQKISLPSGESKEAQVIINIPETAEPGGHYAAIFWTEAPLKDAGVQLVNRLGSLILLNVSGVIKEELKIVDFRKNENNSFFLQIENSGNTHLEPSGQIKIFNSDNEQISLLPVNSVRQNILPQSRRNFSLSGANLKWGKYSAKAQLYFGKDKSVESQTITFWVWPQNLFYNLAGIAAVILVIFVIYKMAKKRFLRYER</sequence>
<keyword evidence="1" id="KW-0812">Transmembrane</keyword>
<dbReference type="Proteomes" id="UP000034837">
    <property type="component" value="Unassembled WGS sequence"/>
</dbReference>
<evidence type="ECO:0000313" key="3">
    <source>
        <dbReference type="Proteomes" id="UP000034837"/>
    </source>
</evidence>